<accession>A0AAY5E924</accession>
<protein>
    <submittedName>
        <fullName evidence="1">Uncharacterized protein</fullName>
    </submittedName>
</protein>
<dbReference type="AlphaFoldDB" id="A0AAY5E924"/>
<reference evidence="1 2" key="1">
    <citation type="submission" date="2020-05" db="EMBL/GenBank/DDBJ databases">
        <title>Electrophorus electricus (electric eel) genome, fEleEle1, primary haplotype.</title>
        <authorList>
            <person name="Myers G."/>
            <person name="Meyer A."/>
            <person name="Fedrigo O."/>
            <person name="Formenti G."/>
            <person name="Rhie A."/>
            <person name="Tracey A."/>
            <person name="Sims Y."/>
            <person name="Jarvis E.D."/>
        </authorList>
    </citation>
    <scope>NUCLEOTIDE SEQUENCE [LARGE SCALE GENOMIC DNA]</scope>
</reference>
<organism evidence="1 2">
    <name type="scientific">Electrophorus electricus</name>
    <name type="common">Electric eel</name>
    <name type="synonym">Gymnotus electricus</name>
    <dbReference type="NCBI Taxonomy" id="8005"/>
    <lineage>
        <taxon>Eukaryota</taxon>
        <taxon>Metazoa</taxon>
        <taxon>Chordata</taxon>
        <taxon>Craniata</taxon>
        <taxon>Vertebrata</taxon>
        <taxon>Euteleostomi</taxon>
        <taxon>Actinopterygii</taxon>
        <taxon>Neopterygii</taxon>
        <taxon>Teleostei</taxon>
        <taxon>Ostariophysi</taxon>
        <taxon>Gymnotiformes</taxon>
        <taxon>Gymnotoidei</taxon>
        <taxon>Gymnotidae</taxon>
        <taxon>Electrophorus</taxon>
    </lineage>
</organism>
<evidence type="ECO:0000313" key="2">
    <source>
        <dbReference type="Proteomes" id="UP000314983"/>
    </source>
</evidence>
<dbReference type="Ensembl" id="ENSEEET00000063694.1">
    <property type="protein sequence ID" value="ENSEEEP00000053416.1"/>
    <property type="gene ID" value="ENSEEEG00000027264.1"/>
</dbReference>
<proteinExistence type="predicted"/>
<dbReference type="Proteomes" id="UP000314983">
    <property type="component" value="Chromosome 12"/>
</dbReference>
<reference evidence="1" key="2">
    <citation type="submission" date="2025-08" db="UniProtKB">
        <authorList>
            <consortium name="Ensembl"/>
        </authorList>
    </citation>
    <scope>IDENTIFICATION</scope>
</reference>
<name>A0AAY5E924_ELEEL</name>
<reference evidence="1" key="3">
    <citation type="submission" date="2025-09" db="UniProtKB">
        <authorList>
            <consortium name="Ensembl"/>
        </authorList>
    </citation>
    <scope>IDENTIFICATION</scope>
</reference>
<evidence type="ECO:0000313" key="1">
    <source>
        <dbReference type="Ensembl" id="ENSEEEP00000053416.1"/>
    </source>
</evidence>
<sequence>IKNPPHMFKKADKIPSDTVQLLFISDVKNVACEIIISGLFLFRTPDWKTTEVHMNTSNLSVIMLMMYSLQWP</sequence>
<keyword evidence="2" id="KW-1185">Reference proteome</keyword>